<evidence type="ECO:0000259" key="7">
    <source>
        <dbReference type="Pfam" id="PF00460"/>
    </source>
</evidence>
<comment type="subcellular location">
    <subcellularLocation>
        <location evidence="1 6">Bacterial flagellum basal body</location>
    </subcellularLocation>
</comment>
<dbReference type="InterPro" id="IPR006299">
    <property type="entry name" value="FlgC"/>
</dbReference>
<dbReference type="GO" id="GO:0071978">
    <property type="term" value="P:bacterial-type flagellum-dependent swarming motility"/>
    <property type="evidence" value="ECO:0007669"/>
    <property type="project" value="TreeGrafter"/>
</dbReference>
<evidence type="ECO:0000256" key="1">
    <source>
        <dbReference type="ARBA" id="ARBA00004117"/>
    </source>
</evidence>
<dbReference type="InterPro" id="IPR010930">
    <property type="entry name" value="Flg_bb/hook_C_dom"/>
</dbReference>
<evidence type="ECO:0000256" key="5">
    <source>
        <dbReference type="ARBA" id="ARBA00025933"/>
    </source>
</evidence>
<evidence type="ECO:0000259" key="8">
    <source>
        <dbReference type="Pfam" id="PF06429"/>
    </source>
</evidence>
<dbReference type="PANTHER" id="PTHR30435">
    <property type="entry name" value="FLAGELLAR PROTEIN"/>
    <property type="match status" value="1"/>
</dbReference>
<protein>
    <recommendedName>
        <fullName evidence="3 6">Flagellar basal-body rod protein FlgC</fullName>
    </recommendedName>
</protein>
<keyword evidence="9" id="KW-0966">Cell projection</keyword>
<accession>E1YGU5</accession>
<dbReference type="InterPro" id="IPR019776">
    <property type="entry name" value="Flagellar_basal_body_rod_CS"/>
</dbReference>
<dbReference type="EMBL" id="FR695873">
    <property type="protein sequence ID" value="CBX29789.1"/>
    <property type="molecule type" value="Genomic_DNA"/>
</dbReference>
<name>E1YGU5_9BACT</name>
<dbReference type="PROSITE" id="PS00588">
    <property type="entry name" value="FLAGELLA_BB_ROD"/>
    <property type="match status" value="1"/>
</dbReference>
<dbReference type="PANTHER" id="PTHR30435:SF2">
    <property type="entry name" value="FLAGELLAR BASAL-BODY ROD PROTEIN FLGC"/>
    <property type="match status" value="1"/>
</dbReference>
<evidence type="ECO:0000256" key="4">
    <source>
        <dbReference type="ARBA" id="ARBA00023143"/>
    </source>
</evidence>
<gene>
    <name evidence="9" type="ORF">N47_F14840</name>
</gene>
<keyword evidence="9" id="KW-0282">Flagellum</keyword>
<feature type="domain" description="Flagellar basal body rod protein N-terminal" evidence="7">
    <location>
        <begin position="8"/>
        <end position="34"/>
    </location>
</feature>
<dbReference type="Pfam" id="PF06429">
    <property type="entry name" value="Flg_bbr_C"/>
    <property type="match status" value="1"/>
</dbReference>
<proteinExistence type="inferred from homology"/>
<feature type="domain" description="Flagellar basal-body/hook protein C-terminal" evidence="8">
    <location>
        <begin position="95"/>
        <end position="136"/>
    </location>
</feature>
<evidence type="ECO:0000256" key="3">
    <source>
        <dbReference type="ARBA" id="ARBA00017941"/>
    </source>
</evidence>
<evidence type="ECO:0000313" key="9">
    <source>
        <dbReference type="EMBL" id="CBX29789.1"/>
    </source>
</evidence>
<dbReference type="Pfam" id="PF00460">
    <property type="entry name" value="Flg_bb_rod"/>
    <property type="match status" value="1"/>
</dbReference>
<dbReference type="AlphaFoldDB" id="E1YGU5"/>
<evidence type="ECO:0000256" key="6">
    <source>
        <dbReference type="RuleBase" id="RU362062"/>
    </source>
</evidence>
<reference evidence="9" key="1">
    <citation type="journal article" date="2011" name="Environ. Microbiol.">
        <title>Genomic insights into the metabolic potential of the polycyclic aromatic hydrocarbon degrading sulfate-reducing Deltaproteobacterium N47.</title>
        <authorList>
            <person name="Bergmann F."/>
            <person name="Selesi D."/>
            <person name="Weinmaier T."/>
            <person name="Tischler P."/>
            <person name="Rattei T."/>
            <person name="Meckenstock R.U."/>
        </authorList>
    </citation>
    <scope>NUCLEOTIDE SEQUENCE</scope>
</reference>
<keyword evidence="4 6" id="KW-0975">Bacterial flagellum</keyword>
<evidence type="ECO:0000256" key="2">
    <source>
        <dbReference type="ARBA" id="ARBA00009677"/>
    </source>
</evidence>
<dbReference type="GO" id="GO:0030694">
    <property type="term" value="C:bacterial-type flagellum basal body, rod"/>
    <property type="evidence" value="ECO:0007669"/>
    <property type="project" value="UniProtKB-UniRule"/>
</dbReference>
<keyword evidence="9" id="KW-0969">Cilium</keyword>
<comment type="subunit">
    <text evidence="5 6">The basal body constitutes a major portion of the flagellar organelle and consists of four rings (L,P,S, and M) mounted on a central rod. The rod consists of about 26 subunits of FlgG in the distal portion, and FlgB, FlgC and FlgF are thought to build up the proximal portion of the rod with about 6 subunits each.</text>
</comment>
<comment type="similarity">
    <text evidence="2">Belongs to the flagella basal body rod proteins family.</text>
</comment>
<sequence>MNFMESLKISSSGLYAQRKRMDIIAENLSNIETTRTEKGGPYRRKMIAIGSEPIDSFDEVLDSQLEGVRVDAIVEDESPFRIVYNPSHPDADKDGCLSKPNVDLAVEMANMLMARNAFSANLSAIKSTRQMVLKALEIGK</sequence>
<dbReference type="InterPro" id="IPR001444">
    <property type="entry name" value="Flag_bb_rod_N"/>
</dbReference>
<organism evidence="9">
    <name type="scientific">uncultured Desulfobacterium sp</name>
    <dbReference type="NCBI Taxonomy" id="201089"/>
    <lineage>
        <taxon>Bacteria</taxon>
        <taxon>Pseudomonadati</taxon>
        <taxon>Thermodesulfobacteriota</taxon>
        <taxon>Desulfobacteria</taxon>
        <taxon>Desulfobacterales</taxon>
        <taxon>Desulfobacteriaceae</taxon>
        <taxon>Desulfobacterium</taxon>
        <taxon>environmental samples</taxon>
    </lineage>
</organism>
<dbReference type="NCBIfam" id="TIGR01395">
    <property type="entry name" value="FlgC"/>
    <property type="match status" value="1"/>
</dbReference>